<dbReference type="Proteomes" id="UP000571017">
    <property type="component" value="Unassembled WGS sequence"/>
</dbReference>
<dbReference type="AlphaFoldDB" id="A0A838CW89"/>
<sequence>MIGVKVRESGENVLISWQFSKVKIPINEIKEVISDDTYGGEERKAMRIGFPYATTERIVIKTTKEDYILYTNNTSVKNKIEQFIT</sequence>
<dbReference type="InterPro" id="IPR055365">
    <property type="entry name" value="PH_SunI-like"/>
</dbReference>
<comment type="caution">
    <text evidence="2">The sequence shown here is derived from an EMBL/GenBank/DDBJ whole genome shotgun (WGS) entry which is preliminary data.</text>
</comment>
<dbReference type="Pfam" id="PF23491">
    <property type="entry name" value="bPH_8"/>
    <property type="match status" value="1"/>
</dbReference>
<proteinExistence type="predicted"/>
<evidence type="ECO:0000313" key="2">
    <source>
        <dbReference type="EMBL" id="MBA2176230.1"/>
    </source>
</evidence>
<protein>
    <recommendedName>
        <fullName evidence="1">Sublancin immunity protein SunI-like PH domain-containing protein</fullName>
    </recommendedName>
</protein>
<evidence type="ECO:0000259" key="1">
    <source>
        <dbReference type="Pfam" id="PF23491"/>
    </source>
</evidence>
<organism evidence="2 3">
    <name type="scientific">Halobacillus locisalis</name>
    <dbReference type="NCBI Taxonomy" id="220753"/>
    <lineage>
        <taxon>Bacteria</taxon>
        <taxon>Bacillati</taxon>
        <taxon>Bacillota</taxon>
        <taxon>Bacilli</taxon>
        <taxon>Bacillales</taxon>
        <taxon>Bacillaceae</taxon>
        <taxon>Halobacillus</taxon>
    </lineage>
</organism>
<name>A0A838CW89_9BACI</name>
<gene>
    <name evidence="2" type="ORF">H0266_15135</name>
</gene>
<reference evidence="2 3" key="1">
    <citation type="journal article" date="2004" name="Extremophiles">
        <title>Halobacillus locisalis sp. nov., a halophilic bacterium isolated from a marine solar saltern of the Yellow Sea in Korea.</title>
        <authorList>
            <person name="Yoon J.H."/>
            <person name="Kang K.H."/>
            <person name="Oh T.K."/>
            <person name="Park Y.H."/>
        </authorList>
    </citation>
    <scope>NUCLEOTIDE SEQUENCE [LARGE SCALE GENOMIC DNA]</scope>
    <source>
        <strain evidence="2 3">KCTC 3788</strain>
    </source>
</reference>
<feature type="domain" description="Sublancin immunity protein SunI-like PH" evidence="1">
    <location>
        <begin position="3"/>
        <end position="81"/>
    </location>
</feature>
<dbReference type="EMBL" id="JACEFG010000003">
    <property type="protein sequence ID" value="MBA2176230.1"/>
    <property type="molecule type" value="Genomic_DNA"/>
</dbReference>
<dbReference type="RefSeq" id="WP_181473262.1">
    <property type="nucleotide sequence ID" value="NZ_JACEFG010000003.1"/>
</dbReference>
<accession>A0A838CW89</accession>
<keyword evidence="3" id="KW-1185">Reference proteome</keyword>
<evidence type="ECO:0000313" key="3">
    <source>
        <dbReference type="Proteomes" id="UP000571017"/>
    </source>
</evidence>